<sequence length="141" mass="15238">MPLLRRALETIVPVLTEETGELPEVAEDGTMAYTATPLTGDVLDLPVTIQNLQLCTLLQERLGVKVTKVSYPLGCSTETGSASFWSAETTLDGYPDSIADRPAKIGKGINVRLRDDAWVDLVVTGDDAKAMAERIVPLLPR</sequence>
<dbReference type="Proteomes" id="UP000199651">
    <property type="component" value="Unassembled WGS sequence"/>
</dbReference>
<name>A0A1H0IC37_9PSEU</name>
<organism evidence="1 2">
    <name type="scientific">Actinokineospora alba</name>
    <dbReference type="NCBI Taxonomy" id="504798"/>
    <lineage>
        <taxon>Bacteria</taxon>
        <taxon>Bacillati</taxon>
        <taxon>Actinomycetota</taxon>
        <taxon>Actinomycetes</taxon>
        <taxon>Pseudonocardiales</taxon>
        <taxon>Pseudonocardiaceae</taxon>
        <taxon>Actinokineospora</taxon>
    </lineage>
</organism>
<proteinExistence type="predicted"/>
<accession>A0A1H0IC37</accession>
<evidence type="ECO:0000313" key="2">
    <source>
        <dbReference type="Proteomes" id="UP000199651"/>
    </source>
</evidence>
<keyword evidence="2" id="KW-1185">Reference proteome</keyword>
<gene>
    <name evidence="1" type="ORF">SAMN05192558_102497</name>
</gene>
<protein>
    <submittedName>
        <fullName evidence="1">Uncharacterized protein</fullName>
    </submittedName>
</protein>
<evidence type="ECO:0000313" key="1">
    <source>
        <dbReference type="EMBL" id="SDO28968.1"/>
    </source>
</evidence>
<dbReference type="EMBL" id="FNJB01000002">
    <property type="protein sequence ID" value="SDO28968.1"/>
    <property type="molecule type" value="Genomic_DNA"/>
</dbReference>
<dbReference type="AlphaFoldDB" id="A0A1H0IC37"/>
<reference evidence="2" key="1">
    <citation type="submission" date="2016-10" db="EMBL/GenBank/DDBJ databases">
        <authorList>
            <person name="Varghese N."/>
            <person name="Submissions S."/>
        </authorList>
    </citation>
    <scope>NUCLEOTIDE SEQUENCE [LARGE SCALE GENOMIC DNA]</scope>
    <source>
        <strain evidence="2">IBRC-M 10655</strain>
    </source>
</reference>